<dbReference type="PANTHER" id="PTHR37745:SF1">
    <property type="entry name" value="EXPRESSED PROTEIN"/>
    <property type="match status" value="1"/>
</dbReference>
<dbReference type="Proteomes" id="UP000822688">
    <property type="component" value="Chromosome V"/>
</dbReference>
<dbReference type="EMBL" id="CM026426">
    <property type="protein sequence ID" value="KAG0571689.1"/>
    <property type="molecule type" value="Genomic_DNA"/>
</dbReference>
<dbReference type="PANTHER" id="PTHR37745">
    <property type="entry name" value="EXPRESSED PROTEIN"/>
    <property type="match status" value="1"/>
</dbReference>
<feature type="non-terminal residue" evidence="1">
    <location>
        <position position="172"/>
    </location>
</feature>
<accession>A0A8T0HLJ4</accession>
<proteinExistence type="predicted"/>
<protein>
    <submittedName>
        <fullName evidence="1">Uncharacterized protein</fullName>
    </submittedName>
</protein>
<evidence type="ECO:0000313" key="2">
    <source>
        <dbReference type="Proteomes" id="UP000822688"/>
    </source>
</evidence>
<sequence>MIDCIRGEYSPSYQQIHEANSLFCPLSNLHRPSTQKNVESLTIERWQKIQGKLKVVQLSSGFVLSPLNDTKGRQIPPIESWPSIVHGGHIDKNEKHLSLSMTLNAIRTQWSTDIYVGGIQSSFIQHCMNSCEVCQEKKLWDEVVKVPLENLSATLDALCTKYIVLRRRVKCR</sequence>
<gene>
    <name evidence="1" type="ORF">KC19_VG034400</name>
</gene>
<comment type="caution">
    <text evidence="1">The sequence shown here is derived from an EMBL/GenBank/DDBJ whole genome shotgun (WGS) entry which is preliminary data.</text>
</comment>
<organism evidence="1 2">
    <name type="scientific">Ceratodon purpureus</name>
    <name type="common">Fire moss</name>
    <name type="synonym">Dicranum purpureum</name>
    <dbReference type="NCBI Taxonomy" id="3225"/>
    <lineage>
        <taxon>Eukaryota</taxon>
        <taxon>Viridiplantae</taxon>
        <taxon>Streptophyta</taxon>
        <taxon>Embryophyta</taxon>
        <taxon>Bryophyta</taxon>
        <taxon>Bryophytina</taxon>
        <taxon>Bryopsida</taxon>
        <taxon>Dicranidae</taxon>
        <taxon>Pseudoditrichales</taxon>
        <taxon>Ditrichaceae</taxon>
        <taxon>Ceratodon</taxon>
    </lineage>
</organism>
<evidence type="ECO:0000313" key="1">
    <source>
        <dbReference type="EMBL" id="KAG0571689.1"/>
    </source>
</evidence>
<name>A0A8T0HLJ4_CERPU</name>
<dbReference type="AlphaFoldDB" id="A0A8T0HLJ4"/>
<keyword evidence="2" id="KW-1185">Reference proteome</keyword>
<reference evidence="1" key="1">
    <citation type="submission" date="2020-06" db="EMBL/GenBank/DDBJ databases">
        <title>WGS assembly of Ceratodon purpureus strain R40.</title>
        <authorList>
            <person name="Carey S.B."/>
            <person name="Jenkins J."/>
            <person name="Shu S."/>
            <person name="Lovell J.T."/>
            <person name="Sreedasyam A."/>
            <person name="Maumus F."/>
            <person name="Tiley G.P."/>
            <person name="Fernandez-Pozo N."/>
            <person name="Barry K."/>
            <person name="Chen C."/>
            <person name="Wang M."/>
            <person name="Lipzen A."/>
            <person name="Daum C."/>
            <person name="Saski C.A."/>
            <person name="Payton A.C."/>
            <person name="Mcbreen J.C."/>
            <person name="Conrad R.E."/>
            <person name="Kollar L.M."/>
            <person name="Olsson S."/>
            <person name="Huttunen S."/>
            <person name="Landis J.B."/>
            <person name="Wickett N.J."/>
            <person name="Johnson M.G."/>
            <person name="Rensing S.A."/>
            <person name="Grimwood J."/>
            <person name="Schmutz J."/>
            <person name="Mcdaniel S.F."/>
        </authorList>
    </citation>
    <scope>NUCLEOTIDE SEQUENCE</scope>
    <source>
        <strain evidence="1">R40</strain>
    </source>
</reference>